<dbReference type="PROSITE" id="PS51195">
    <property type="entry name" value="Q_MOTIF"/>
    <property type="match status" value="1"/>
</dbReference>
<evidence type="ECO:0000256" key="6">
    <source>
        <dbReference type="ARBA" id="ARBA00022840"/>
    </source>
</evidence>
<evidence type="ECO:0000256" key="5">
    <source>
        <dbReference type="ARBA" id="ARBA00022806"/>
    </source>
</evidence>
<dbReference type="SUPFAM" id="SSF52540">
    <property type="entry name" value="P-loop containing nucleoside triphosphate hydrolases"/>
    <property type="match status" value="1"/>
</dbReference>
<evidence type="ECO:0000256" key="3">
    <source>
        <dbReference type="ARBA" id="ARBA00022741"/>
    </source>
</evidence>
<dbReference type="NCBIfam" id="NF008394">
    <property type="entry name" value="PRK11192.1"/>
    <property type="match status" value="1"/>
</dbReference>
<dbReference type="InterPro" id="IPR014014">
    <property type="entry name" value="RNA_helicase_DEAD_Q_motif"/>
</dbReference>
<dbReference type="PROSITE" id="PS00039">
    <property type="entry name" value="DEAD_ATP_HELICASE"/>
    <property type="match status" value="1"/>
</dbReference>
<sequence>MTVTTFSELELDESLLEALQDKGFTRPTAIQAAAIPPALDGRDVLGSAPTGTGKTAAYLLPALQHLLDFPRKKSGPPRILILTPTRELAMQVADHARELAKHTHLDIATITGGVAYMNHAEVFSENQDIVVATTGRLLQYIKEENFDCRAVETLILDEADRMLDMGFAQDIEHIAGETRWRKQTLLFSATLEGDAIQDFAERLLEDPVEVSANPSTRERKKIHQWYYRADDLEHKTALLVHLLKQPEATRSIVFVRKRERVHELANWLREAGINNCYLEGEMVQGKRNEAIKRLTEGRVNVLVATDVAARGIDIPDVSHVFNFDMPRSGDTYLHRIGRTARAGRKGTAISLVEAHDHLLLGKVGRYIEEPIKARVIDELRPKTRAPSEKQTGKPSKKVLAKRAEKKKAKEKEKEKEKPRVKKRHRDTKNIGKRRKPSGTGVPPQTTEE</sequence>
<dbReference type="Proteomes" id="UP000512322">
    <property type="component" value="Chromosome"/>
</dbReference>
<evidence type="ECO:0000256" key="1">
    <source>
        <dbReference type="ARBA" id="ARBA00022490"/>
    </source>
</evidence>
<dbReference type="PANTHER" id="PTHR47959:SF3">
    <property type="entry name" value="ATP-DEPENDENT RNA HELICASE SRMB"/>
    <property type="match status" value="1"/>
</dbReference>
<comment type="subunit">
    <text evidence="7">Interacts with the 50S ribosomal subunit.</text>
</comment>
<dbReference type="SMART" id="SM00487">
    <property type="entry name" value="DEXDc"/>
    <property type="match status" value="1"/>
</dbReference>
<feature type="region of interest" description="Disordered" evidence="9">
    <location>
        <begin position="382"/>
        <end position="448"/>
    </location>
</feature>
<dbReference type="CDD" id="cd00268">
    <property type="entry name" value="DEADc"/>
    <property type="match status" value="1"/>
</dbReference>
<evidence type="ECO:0000256" key="9">
    <source>
        <dbReference type="SAM" id="MobiDB-lite"/>
    </source>
</evidence>
<organism evidence="13 14">
    <name type="scientific">Escherichia coli</name>
    <dbReference type="NCBI Taxonomy" id="562"/>
    <lineage>
        <taxon>Bacteria</taxon>
        <taxon>Pseudomonadati</taxon>
        <taxon>Pseudomonadota</taxon>
        <taxon>Gammaproteobacteria</taxon>
        <taxon>Enterobacterales</taxon>
        <taxon>Enterobacteriaceae</taxon>
        <taxon>Escherichia</taxon>
    </lineage>
</organism>
<dbReference type="EC" id="3.6.4.13" evidence="7"/>
<dbReference type="InterPro" id="IPR000629">
    <property type="entry name" value="RNA-helicase_DEAD-box_CS"/>
</dbReference>
<dbReference type="GO" id="GO:0003724">
    <property type="term" value="F:RNA helicase activity"/>
    <property type="evidence" value="ECO:0007669"/>
    <property type="project" value="UniProtKB-UniRule"/>
</dbReference>
<dbReference type="PROSITE" id="PS51192">
    <property type="entry name" value="HELICASE_ATP_BIND_1"/>
    <property type="match status" value="1"/>
</dbReference>
<dbReference type="RefSeq" id="WP_032302056.1">
    <property type="nucleotide sequence ID" value="NZ_BLCD01000150.1"/>
</dbReference>
<feature type="compositionally biased region" description="Basic residues" evidence="9">
    <location>
        <begin position="418"/>
        <end position="436"/>
    </location>
</feature>
<feature type="compositionally biased region" description="Basic and acidic residues" evidence="9">
    <location>
        <begin position="382"/>
        <end position="391"/>
    </location>
</feature>
<keyword evidence="4 7" id="KW-0378">Hydrolase</keyword>
<gene>
    <name evidence="7 13" type="primary">srmB</name>
    <name evidence="13" type="ORF">HVY77_06920</name>
</gene>
<feature type="domain" description="Helicase C-terminal" evidence="11">
    <location>
        <begin position="238"/>
        <end position="387"/>
    </location>
</feature>
<keyword evidence="1 7" id="KW-0963">Cytoplasm</keyword>
<evidence type="ECO:0000256" key="2">
    <source>
        <dbReference type="ARBA" id="ARBA00022517"/>
    </source>
</evidence>
<dbReference type="HAMAP" id="MF_00967">
    <property type="entry name" value="DEAD_helicase_SrmB"/>
    <property type="match status" value="1"/>
</dbReference>
<keyword evidence="5 7" id="KW-0347">Helicase</keyword>
<feature type="compositionally biased region" description="Basic and acidic residues" evidence="9">
    <location>
        <begin position="407"/>
        <end position="417"/>
    </location>
</feature>
<protein>
    <recommendedName>
        <fullName evidence="7">ATP-dependent RNA helicase SrmB</fullName>
        <ecNumber evidence="7">3.6.4.13</ecNumber>
    </recommendedName>
</protein>
<dbReference type="InterPro" id="IPR050079">
    <property type="entry name" value="DEAD_box_RNA_helicase"/>
</dbReference>
<dbReference type="InterPro" id="IPR011545">
    <property type="entry name" value="DEAD/DEAH_box_helicase_dom"/>
</dbReference>
<feature type="domain" description="DEAD-box RNA helicase Q" evidence="12">
    <location>
        <begin position="4"/>
        <end position="32"/>
    </location>
</feature>
<dbReference type="GO" id="GO:0003676">
    <property type="term" value="F:nucleic acid binding"/>
    <property type="evidence" value="ECO:0007669"/>
    <property type="project" value="InterPro"/>
</dbReference>
<proteinExistence type="inferred from homology"/>
<dbReference type="PROSITE" id="PS51194">
    <property type="entry name" value="HELICASE_CTER"/>
    <property type="match status" value="1"/>
</dbReference>
<dbReference type="Pfam" id="PF00270">
    <property type="entry name" value="DEAD"/>
    <property type="match status" value="1"/>
</dbReference>
<dbReference type="FunFam" id="3.40.50.300:FF:000555">
    <property type="entry name" value="ATP-dependent RNA helicase SrmB"/>
    <property type="match status" value="1"/>
</dbReference>
<feature type="short sequence motif" description="Q motif" evidence="8">
    <location>
        <begin position="4"/>
        <end position="32"/>
    </location>
</feature>
<evidence type="ECO:0000256" key="8">
    <source>
        <dbReference type="PROSITE-ProRule" id="PRU00552"/>
    </source>
</evidence>
<evidence type="ECO:0000259" key="11">
    <source>
        <dbReference type="PROSITE" id="PS51194"/>
    </source>
</evidence>
<dbReference type="InterPro" id="IPR014001">
    <property type="entry name" value="Helicase_ATP-bd"/>
</dbReference>
<dbReference type="AlphaFoldDB" id="A0A7H9S3Y9"/>
<feature type="domain" description="Helicase ATP-binding" evidence="10">
    <location>
        <begin position="35"/>
        <end position="209"/>
    </location>
</feature>
<dbReference type="PANTHER" id="PTHR47959">
    <property type="entry name" value="ATP-DEPENDENT RNA HELICASE RHLE-RELATED"/>
    <property type="match status" value="1"/>
</dbReference>
<dbReference type="GO" id="GO:0000027">
    <property type="term" value="P:ribosomal large subunit assembly"/>
    <property type="evidence" value="ECO:0007669"/>
    <property type="project" value="UniProtKB-UniRule"/>
</dbReference>
<feature type="compositionally biased region" description="Basic residues" evidence="9">
    <location>
        <begin position="394"/>
        <end position="406"/>
    </location>
</feature>
<comment type="catalytic activity">
    <reaction evidence="7">
        <text>ATP + H2O = ADP + phosphate + H(+)</text>
        <dbReference type="Rhea" id="RHEA:13065"/>
        <dbReference type="ChEBI" id="CHEBI:15377"/>
        <dbReference type="ChEBI" id="CHEBI:15378"/>
        <dbReference type="ChEBI" id="CHEBI:30616"/>
        <dbReference type="ChEBI" id="CHEBI:43474"/>
        <dbReference type="ChEBI" id="CHEBI:456216"/>
        <dbReference type="EC" id="3.6.4.13"/>
    </reaction>
</comment>
<comment type="function">
    <text evidence="7">DEAD-box RNA helicase involved in the assembly of the 50S ribosomal subunit at low temperature. Exhibits RNA-stimulated ATP hydrolysis and RNA unwinding activity.</text>
</comment>
<evidence type="ECO:0000313" key="13">
    <source>
        <dbReference type="EMBL" id="QMF66765.1"/>
    </source>
</evidence>
<keyword evidence="2 7" id="KW-0690">Ribosome biogenesis</keyword>
<dbReference type="InterPro" id="IPR044742">
    <property type="entry name" value="DEAD/DEAH_RhlB"/>
</dbReference>
<evidence type="ECO:0000256" key="4">
    <source>
        <dbReference type="ARBA" id="ARBA00022801"/>
    </source>
</evidence>
<dbReference type="SMART" id="SM00490">
    <property type="entry name" value="HELICc"/>
    <property type="match status" value="1"/>
</dbReference>
<keyword evidence="3 7" id="KW-0547">Nucleotide-binding</keyword>
<keyword evidence="6 7" id="KW-0067">ATP-binding</keyword>
<evidence type="ECO:0000256" key="7">
    <source>
        <dbReference type="HAMAP-Rule" id="MF_00967"/>
    </source>
</evidence>
<dbReference type="GO" id="GO:0005829">
    <property type="term" value="C:cytosol"/>
    <property type="evidence" value="ECO:0007669"/>
    <property type="project" value="TreeGrafter"/>
</dbReference>
<name>A0A7H9S3Y9_ECOLX</name>
<dbReference type="Gene3D" id="3.40.50.300">
    <property type="entry name" value="P-loop containing nucleotide triphosphate hydrolases"/>
    <property type="match status" value="2"/>
</dbReference>
<evidence type="ECO:0000313" key="14">
    <source>
        <dbReference type="Proteomes" id="UP000512322"/>
    </source>
</evidence>
<comment type="similarity">
    <text evidence="7">Belongs to the DEAD box helicase family. SrmB subfamily.</text>
</comment>
<dbReference type="InterPro" id="IPR001650">
    <property type="entry name" value="Helicase_C-like"/>
</dbReference>
<comment type="subcellular location">
    <subcellularLocation>
        <location evidence="7">Cytoplasm</location>
    </subcellularLocation>
</comment>
<dbReference type="FunFam" id="3.40.50.300:FF:000291">
    <property type="entry name" value="ATP-dependent RNA helicase SrmB"/>
    <property type="match status" value="1"/>
</dbReference>
<dbReference type="InterPro" id="IPR028621">
    <property type="entry name" value="DEAD_helicase_SrmB"/>
</dbReference>
<dbReference type="Pfam" id="PF00271">
    <property type="entry name" value="Helicase_C"/>
    <property type="match status" value="1"/>
</dbReference>
<evidence type="ECO:0000259" key="10">
    <source>
        <dbReference type="PROSITE" id="PS51192"/>
    </source>
</evidence>
<dbReference type="InterPro" id="IPR027417">
    <property type="entry name" value="P-loop_NTPase"/>
</dbReference>
<reference evidence="13 14" key="1">
    <citation type="submission" date="2020-06" db="EMBL/GenBank/DDBJ databases">
        <title>REHAB project genomes.</title>
        <authorList>
            <person name="Shaw L.P."/>
        </authorList>
    </citation>
    <scope>NUCLEOTIDE SEQUENCE [LARGE SCALE GENOMIC DNA]</scope>
    <source>
        <strain evidence="13 14">RHB30-C10</strain>
    </source>
</reference>
<dbReference type="EMBL" id="CP057293">
    <property type="protein sequence ID" value="QMF66765.1"/>
    <property type="molecule type" value="Genomic_DNA"/>
</dbReference>
<dbReference type="GO" id="GO:0005524">
    <property type="term" value="F:ATP binding"/>
    <property type="evidence" value="ECO:0007669"/>
    <property type="project" value="UniProtKB-UniRule"/>
</dbReference>
<accession>A0A7H9S3Y9</accession>
<evidence type="ECO:0000259" key="12">
    <source>
        <dbReference type="PROSITE" id="PS51195"/>
    </source>
</evidence>
<dbReference type="GO" id="GO:0016787">
    <property type="term" value="F:hydrolase activity"/>
    <property type="evidence" value="ECO:0007669"/>
    <property type="project" value="UniProtKB-KW"/>
</dbReference>
<dbReference type="CDD" id="cd18787">
    <property type="entry name" value="SF2_C_DEAD"/>
    <property type="match status" value="1"/>
</dbReference>